<dbReference type="OrthoDB" id="1890790at2759"/>
<sequence>MIDRKFSIFTRKKSSPNQDKNGGIMGNHALKEVESGECSPMNEVQFRLPNDRRISSPSGDSGKC</sequence>
<evidence type="ECO:0000313" key="2">
    <source>
        <dbReference type="EMBL" id="VDK47706.1"/>
    </source>
</evidence>
<name>A0A3P6Q827_CYLGO</name>
<organism evidence="2 3">
    <name type="scientific">Cylicostephanus goldi</name>
    <name type="common">Nematode worm</name>
    <dbReference type="NCBI Taxonomy" id="71465"/>
    <lineage>
        <taxon>Eukaryota</taxon>
        <taxon>Metazoa</taxon>
        <taxon>Ecdysozoa</taxon>
        <taxon>Nematoda</taxon>
        <taxon>Chromadorea</taxon>
        <taxon>Rhabditida</taxon>
        <taxon>Rhabditina</taxon>
        <taxon>Rhabditomorpha</taxon>
        <taxon>Strongyloidea</taxon>
        <taxon>Strongylidae</taxon>
        <taxon>Cylicostephanus</taxon>
    </lineage>
</organism>
<feature type="region of interest" description="Disordered" evidence="1">
    <location>
        <begin position="1"/>
        <end position="28"/>
    </location>
</feature>
<evidence type="ECO:0000313" key="3">
    <source>
        <dbReference type="Proteomes" id="UP000271889"/>
    </source>
</evidence>
<dbReference type="EMBL" id="UYRV01001891">
    <property type="protein sequence ID" value="VDK47706.1"/>
    <property type="molecule type" value="Genomic_DNA"/>
</dbReference>
<dbReference type="AlphaFoldDB" id="A0A3P6Q827"/>
<accession>A0A3P6Q827</accession>
<proteinExistence type="predicted"/>
<evidence type="ECO:0000256" key="1">
    <source>
        <dbReference type="SAM" id="MobiDB-lite"/>
    </source>
</evidence>
<protein>
    <submittedName>
        <fullName evidence="2">Uncharacterized protein</fullName>
    </submittedName>
</protein>
<reference evidence="2 3" key="1">
    <citation type="submission" date="2018-11" db="EMBL/GenBank/DDBJ databases">
        <authorList>
            <consortium name="Pathogen Informatics"/>
        </authorList>
    </citation>
    <scope>NUCLEOTIDE SEQUENCE [LARGE SCALE GENOMIC DNA]</scope>
</reference>
<dbReference type="Proteomes" id="UP000271889">
    <property type="component" value="Unassembled WGS sequence"/>
</dbReference>
<keyword evidence="3" id="KW-1185">Reference proteome</keyword>
<gene>
    <name evidence="2" type="ORF">CGOC_LOCUS1098</name>
</gene>